<dbReference type="InterPro" id="IPR036354">
    <property type="entry name" value="Prot_inh_pot1_sf"/>
</dbReference>
<dbReference type="AlphaFoldDB" id="A0A7J7P2C2"/>
<accession>A0A7J7P2C2</accession>
<evidence type="ECO:0000256" key="1">
    <source>
        <dbReference type="ARBA" id="ARBA00008210"/>
    </source>
</evidence>
<evidence type="ECO:0000256" key="2">
    <source>
        <dbReference type="ARBA" id="ARBA00022690"/>
    </source>
</evidence>
<dbReference type="GO" id="GO:0004867">
    <property type="term" value="F:serine-type endopeptidase inhibitor activity"/>
    <property type="evidence" value="ECO:0007669"/>
    <property type="project" value="UniProtKB-KW"/>
</dbReference>
<dbReference type="Gene3D" id="3.30.10.10">
    <property type="entry name" value="Trypsin Inhibitor V, subunit A"/>
    <property type="match status" value="1"/>
</dbReference>
<dbReference type="OrthoDB" id="10013825at2759"/>
<organism evidence="4 5">
    <name type="scientific">Kingdonia uniflora</name>
    <dbReference type="NCBI Taxonomy" id="39325"/>
    <lineage>
        <taxon>Eukaryota</taxon>
        <taxon>Viridiplantae</taxon>
        <taxon>Streptophyta</taxon>
        <taxon>Embryophyta</taxon>
        <taxon>Tracheophyta</taxon>
        <taxon>Spermatophyta</taxon>
        <taxon>Magnoliopsida</taxon>
        <taxon>Ranunculales</taxon>
        <taxon>Circaeasteraceae</taxon>
        <taxon>Kingdonia</taxon>
    </lineage>
</organism>
<reference evidence="4 5" key="1">
    <citation type="journal article" date="2020" name="IScience">
        <title>Genome Sequencing of the Endangered Kingdonia uniflora (Circaeasteraceae, Ranunculales) Reveals Potential Mechanisms of Evolutionary Specialization.</title>
        <authorList>
            <person name="Sun Y."/>
            <person name="Deng T."/>
            <person name="Zhang A."/>
            <person name="Moore M.J."/>
            <person name="Landis J.B."/>
            <person name="Lin N."/>
            <person name="Zhang H."/>
            <person name="Zhang X."/>
            <person name="Huang J."/>
            <person name="Zhang X."/>
            <person name="Sun H."/>
            <person name="Wang H."/>
        </authorList>
    </citation>
    <scope>NUCLEOTIDE SEQUENCE [LARGE SCALE GENOMIC DNA]</scope>
    <source>
        <strain evidence="4">TB1705</strain>
        <tissue evidence="4">Leaf</tissue>
    </source>
</reference>
<comment type="caution">
    <text evidence="4">The sequence shown here is derived from an EMBL/GenBank/DDBJ whole genome shotgun (WGS) entry which is preliminary data.</text>
</comment>
<dbReference type="Proteomes" id="UP000541444">
    <property type="component" value="Unassembled WGS sequence"/>
</dbReference>
<name>A0A7J7P2C2_9MAGN</name>
<comment type="similarity">
    <text evidence="1">Belongs to the protease inhibitor I13 (potato type I serine protease inhibitor) family.</text>
</comment>
<keyword evidence="3" id="KW-0722">Serine protease inhibitor</keyword>
<evidence type="ECO:0000256" key="3">
    <source>
        <dbReference type="ARBA" id="ARBA00022900"/>
    </source>
</evidence>
<evidence type="ECO:0000313" key="5">
    <source>
        <dbReference type="Proteomes" id="UP000541444"/>
    </source>
</evidence>
<dbReference type="PANTHER" id="PTHR33091:SF73">
    <property type="entry name" value="INHIBITOR OF TRYPSIN AND HAGEMAN FACTOR-LIKE"/>
    <property type="match status" value="1"/>
</dbReference>
<gene>
    <name evidence="4" type="ORF">GIB67_027175</name>
</gene>
<dbReference type="InterPro" id="IPR000864">
    <property type="entry name" value="Prot_inh_pot1"/>
</dbReference>
<dbReference type="PANTHER" id="PTHR33091">
    <property type="entry name" value="PROTEIN, PUTATIVE, EXPRESSED-RELATED"/>
    <property type="match status" value="1"/>
</dbReference>
<keyword evidence="5" id="KW-1185">Reference proteome</keyword>
<proteinExistence type="inferred from homology"/>
<dbReference type="GO" id="GO:0009611">
    <property type="term" value="P:response to wounding"/>
    <property type="evidence" value="ECO:0007669"/>
    <property type="project" value="InterPro"/>
</dbReference>
<sequence length="100" mass="11265">MKLFLGIPTRNPSVYINPHHTLKQYHRRAKMAFICEGKNSWPELVGADGDVAAATIECENSNVNAIVVLEGTSVPLDFRCDRVWVWVNDEEEVVKEPKIG</sequence>
<protein>
    <recommendedName>
        <fullName evidence="6">Proteinase inhibitor</fullName>
    </recommendedName>
</protein>
<dbReference type="Pfam" id="PF00280">
    <property type="entry name" value="potato_inhibit"/>
    <property type="match status" value="1"/>
</dbReference>
<dbReference type="PRINTS" id="PR00292">
    <property type="entry name" value="POTATOINHBTR"/>
</dbReference>
<dbReference type="SUPFAM" id="SSF54654">
    <property type="entry name" value="CI-2 family of serine protease inhibitors"/>
    <property type="match status" value="1"/>
</dbReference>
<dbReference type="EMBL" id="JACGCM010000347">
    <property type="protein sequence ID" value="KAF6173480.1"/>
    <property type="molecule type" value="Genomic_DNA"/>
</dbReference>
<keyword evidence="2" id="KW-0646">Protease inhibitor</keyword>
<evidence type="ECO:0008006" key="6">
    <source>
        <dbReference type="Google" id="ProtNLM"/>
    </source>
</evidence>
<dbReference type="PROSITE" id="PS00285">
    <property type="entry name" value="POTATO_INHIBITOR"/>
    <property type="match status" value="1"/>
</dbReference>
<evidence type="ECO:0000313" key="4">
    <source>
        <dbReference type="EMBL" id="KAF6173480.1"/>
    </source>
</evidence>